<reference evidence="8" key="1">
    <citation type="submission" date="2016-06" db="EMBL/GenBank/DDBJ databases">
        <title>Parallel loss of symbiosis genes in relatives of nitrogen-fixing non-legume Parasponia.</title>
        <authorList>
            <person name="Van Velzen R."/>
            <person name="Holmer R."/>
            <person name="Bu F."/>
            <person name="Rutten L."/>
            <person name="Van Zeijl A."/>
            <person name="Liu W."/>
            <person name="Santuari L."/>
            <person name="Cao Q."/>
            <person name="Sharma T."/>
            <person name="Shen D."/>
            <person name="Roswanjaya Y."/>
            <person name="Wardhani T."/>
            <person name="Kalhor M.S."/>
            <person name="Jansen J."/>
            <person name="Van den Hoogen J."/>
            <person name="Gungor B."/>
            <person name="Hartog M."/>
            <person name="Hontelez J."/>
            <person name="Verver J."/>
            <person name="Yang W.-C."/>
            <person name="Schijlen E."/>
            <person name="Repin R."/>
            <person name="Schilthuizen M."/>
            <person name="Schranz E."/>
            <person name="Heidstra R."/>
            <person name="Miyata K."/>
            <person name="Fedorova E."/>
            <person name="Kohlen W."/>
            <person name="Bisseling T."/>
            <person name="Smit S."/>
            <person name="Geurts R."/>
        </authorList>
    </citation>
    <scope>NUCLEOTIDE SEQUENCE [LARGE SCALE GENOMIC DNA]</scope>
    <source>
        <strain evidence="8">cv. WU1-14</strain>
    </source>
</reference>
<dbReference type="Gene3D" id="1.20.5.4130">
    <property type="match status" value="1"/>
</dbReference>
<evidence type="ECO:0000256" key="2">
    <source>
        <dbReference type="ARBA" id="ARBA00022741"/>
    </source>
</evidence>
<dbReference type="AlphaFoldDB" id="A0A2P5A4E5"/>
<dbReference type="SUPFAM" id="SSF52540">
    <property type="entry name" value="P-loop containing nucleoside triphosphate hydrolases"/>
    <property type="match status" value="1"/>
</dbReference>
<evidence type="ECO:0000256" key="1">
    <source>
        <dbReference type="ARBA" id="ARBA00022737"/>
    </source>
</evidence>
<dbReference type="Pfam" id="PF18052">
    <property type="entry name" value="Rx_N"/>
    <property type="match status" value="1"/>
</dbReference>
<feature type="non-terminal residue" evidence="7">
    <location>
        <position position="1"/>
    </location>
</feature>
<dbReference type="InterPro" id="IPR002182">
    <property type="entry name" value="NB-ARC"/>
</dbReference>
<dbReference type="OrthoDB" id="1194197at2759"/>
<evidence type="ECO:0000313" key="7">
    <source>
        <dbReference type="EMBL" id="PON31369.1"/>
    </source>
</evidence>
<dbReference type="PANTHER" id="PTHR19338">
    <property type="entry name" value="TRANSLOCASE OF INNER MITOCHONDRIAL MEMBRANE 13 HOMOLOG"/>
    <property type="match status" value="1"/>
</dbReference>
<evidence type="ECO:0000256" key="4">
    <source>
        <dbReference type="SAM" id="MobiDB-lite"/>
    </source>
</evidence>
<keyword evidence="3" id="KW-0611">Plant defense</keyword>
<dbReference type="Proteomes" id="UP000237105">
    <property type="component" value="Unassembled WGS sequence"/>
</dbReference>
<sequence length="304" mass="34629">NTSNMAEVVVAGALLSAAFETLFRRLTSPELMTFIRGKKSIDDDQLKELNIKLRRASVLLNDAEERQLQEPAVWEWLDDLKDVIYKAQDLMDDIDDDARFKKERKFKTNMSFRKKMKYKIISSIPKSDKTVKGEIAKILKDLNLLLENEVGRGLKVEDVHENSTTIGGSLKRQPAPWPHERQVHGRNADKEKIMELLLSNDVWGGKIGVLPIVGMGGLGKTTLAQLVYGDSRLKEHHFELIAWVTVSTDFDIFRIMKIILKQVSPGSRHDSEEPTASQLALNEALKDKKFLIVLNDIWDEDYNS</sequence>
<keyword evidence="8" id="KW-1185">Reference proteome</keyword>
<dbReference type="STRING" id="3476.A0A2P5A4E5"/>
<dbReference type="Pfam" id="PF00931">
    <property type="entry name" value="NB-ARC"/>
    <property type="match status" value="1"/>
</dbReference>
<dbReference type="PRINTS" id="PR00364">
    <property type="entry name" value="DISEASERSIST"/>
</dbReference>
<evidence type="ECO:0000259" key="5">
    <source>
        <dbReference type="Pfam" id="PF00931"/>
    </source>
</evidence>
<feature type="domain" description="Disease resistance N-terminal" evidence="6">
    <location>
        <begin position="15"/>
        <end position="105"/>
    </location>
</feature>
<gene>
    <name evidence="7" type="ORF">PanWU01x14_370420</name>
</gene>
<keyword evidence="2" id="KW-0547">Nucleotide-binding</keyword>
<feature type="domain" description="NB-ARC" evidence="5">
    <location>
        <begin position="188"/>
        <end position="300"/>
    </location>
</feature>
<dbReference type="InterPro" id="IPR041118">
    <property type="entry name" value="Rx_N"/>
</dbReference>
<protein>
    <submittedName>
        <fullName evidence="7">NB-ARC domain containing protein</fullName>
    </submittedName>
</protein>
<dbReference type="InterPro" id="IPR027417">
    <property type="entry name" value="P-loop_NTPase"/>
</dbReference>
<organism evidence="7 8">
    <name type="scientific">Parasponia andersonii</name>
    <name type="common">Sponia andersonii</name>
    <dbReference type="NCBI Taxonomy" id="3476"/>
    <lineage>
        <taxon>Eukaryota</taxon>
        <taxon>Viridiplantae</taxon>
        <taxon>Streptophyta</taxon>
        <taxon>Embryophyta</taxon>
        <taxon>Tracheophyta</taxon>
        <taxon>Spermatophyta</taxon>
        <taxon>Magnoliopsida</taxon>
        <taxon>eudicotyledons</taxon>
        <taxon>Gunneridae</taxon>
        <taxon>Pentapetalae</taxon>
        <taxon>rosids</taxon>
        <taxon>fabids</taxon>
        <taxon>Rosales</taxon>
        <taxon>Cannabaceae</taxon>
        <taxon>Parasponia</taxon>
    </lineage>
</organism>
<evidence type="ECO:0000313" key="8">
    <source>
        <dbReference type="Proteomes" id="UP000237105"/>
    </source>
</evidence>
<dbReference type="GO" id="GO:0043531">
    <property type="term" value="F:ADP binding"/>
    <property type="evidence" value="ECO:0007669"/>
    <property type="project" value="InterPro"/>
</dbReference>
<dbReference type="EMBL" id="JXTB01001092">
    <property type="protein sequence ID" value="PON31369.1"/>
    <property type="molecule type" value="Genomic_DNA"/>
</dbReference>
<feature type="region of interest" description="Disordered" evidence="4">
    <location>
        <begin position="165"/>
        <end position="185"/>
    </location>
</feature>
<evidence type="ECO:0000259" key="6">
    <source>
        <dbReference type="Pfam" id="PF18052"/>
    </source>
</evidence>
<dbReference type="GO" id="GO:0006952">
    <property type="term" value="P:defense response"/>
    <property type="evidence" value="ECO:0007669"/>
    <property type="project" value="UniProtKB-KW"/>
</dbReference>
<proteinExistence type="predicted"/>
<dbReference type="PANTHER" id="PTHR19338:SF73">
    <property type="entry name" value="DISEASE RESISTANCE PROTEIN RGA2-LIKE"/>
    <property type="match status" value="1"/>
</dbReference>
<evidence type="ECO:0000256" key="3">
    <source>
        <dbReference type="ARBA" id="ARBA00022821"/>
    </source>
</evidence>
<comment type="caution">
    <text evidence="7">The sequence shown here is derived from an EMBL/GenBank/DDBJ whole genome shotgun (WGS) entry which is preliminary data.</text>
</comment>
<name>A0A2P5A4E5_PARAD</name>
<dbReference type="Gene3D" id="3.40.50.300">
    <property type="entry name" value="P-loop containing nucleotide triphosphate hydrolases"/>
    <property type="match status" value="1"/>
</dbReference>
<keyword evidence="1" id="KW-0677">Repeat</keyword>
<accession>A0A2P5A4E5</accession>